<gene>
    <name evidence="4" type="ORF">OSB1V03_LOCUS2160</name>
</gene>
<proteinExistence type="predicted"/>
<dbReference type="GO" id="GO:0042302">
    <property type="term" value="F:structural constituent of cuticle"/>
    <property type="evidence" value="ECO:0007669"/>
    <property type="project" value="UniProtKB-KW"/>
</dbReference>
<dbReference type="Gene3D" id="2.60.40.3210">
    <property type="entry name" value="Zona pellucida, ZP-N domain"/>
    <property type="match status" value="1"/>
</dbReference>
<keyword evidence="2" id="KW-0732">Signal</keyword>
<evidence type="ECO:0000313" key="4">
    <source>
        <dbReference type="EMBL" id="CAD7621689.1"/>
    </source>
</evidence>
<dbReference type="Pfam" id="PF25057">
    <property type="entry name" value="CUT_N"/>
    <property type="match status" value="1"/>
</dbReference>
<dbReference type="AlphaFoldDB" id="A0A7R9PUZ8"/>
<evidence type="ECO:0000313" key="5">
    <source>
        <dbReference type="Proteomes" id="UP000759131"/>
    </source>
</evidence>
<reference evidence="4" key="1">
    <citation type="submission" date="2020-11" db="EMBL/GenBank/DDBJ databases">
        <authorList>
            <person name="Tran Van P."/>
        </authorList>
    </citation>
    <scope>NUCLEOTIDE SEQUENCE</scope>
</reference>
<accession>A0A7R9PUZ8</accession>
<keyword evidence="5" id="KW-1185">Reference proteome</keyword>
<keyword evidence="1" id="KW-0193">Cuticle</keyword>
<evidence type="ECO:0000256" key="2">
    <source>
        <dbReference type="ARBA" id="ARBA00022729"/>
    </source>
</evidence>
<dbReference type="EMBL" id="OC855293">
    <property type="protein sequence ID" value="CAD7621689.1"/>
    <property type="molecule type" value="Genomic_DNA"/>
</dbReference>
<protein>
    <recommendedName>
        <fullName evidence="3">ZP domain-containing protein</fullName>
    </recommendedName>
</protein>
<feature type="domain" description="ZP" evidence="3">
    <location>
        <begin position="73"/>
        <end position="208"/>
    </location>
</feature>
<dbReference type="Proteomes" id="UP000759131">
    <property type="component" value="Unassembled WGS sequence"/>
</dbReference>
<dbReference type="InterPro" id="IPR051962">
    <property type="entry name" value="Cuticlin"/>
</dbReference>
<dbReference type="InterPro" id="IPR056953">
    <property type="entry name" value="CUT_N"/>
</dbReference>
<dbReference type="PROSITE" id="PS51034">
    <property type="entry name" value="ZP_2"/>
    <property type="match status" value="1"/>
</dbReference>
<name>A0A7R9PUZ8_9ACAR</name>
<dbReference type="PANTHER" id="PTHR22907:SF54">
    <property type="entry name" value="GH04558P"/>
    <property type="match status" value="1"/>
</dbReference>
<evidence type="ECO:0000259" key="3">
    <source>
        <dbReference type="PROSITE" id="PS51034"/>
    </source>
</evidence>
<dbReference type="EMBL" id="CAJPIZ010000718">
    <property type="protein sequence ID" value="CAG2102119.1"/>
    <property type="molecule type" value="Genomic_DNA"/>
</dbReference>
<dbReference type="PANTHER" id="PTHR22907">
    <property type="entry name" value="GH04558P"/>
    <property type="match status" value="1"/>
</dbReference>
<dbReference type="OrthoDB" id="6139674at2759"/>
<organism evidence="4">
    <name type="scientific">Medioppia subpectinata</name>
    <dbReference type="NCBI Taxonomy" id="1979941"/>
    <lineage>
        <taxon>Eukaryota</taxon>
        <taxon>Metazoa</taxon>
        <taxon>Ecdysozoa</taxon>
        <taxon>Arthropoda</taxon>
        <taxon>Chelicerata</taxon>
        <taxon>Arachnida</taxon>
        <taxon>Acari</taxon>
        <taxon>Acariformes</taxon>
        <taxon>Sarcoptiformes</taxon>
        <taxon>Oribatida</taxon>
        <taxon>Brachypylina</taxon>
        <taxon>Oppioidea</taxon>
        <taxon>Oppiidae</taxon>
        <taxon>Medioppia</taxon>
    </lineage>
</organism>
<sequence>MIGSIHLRSSDKTCLEAESAEEEEGFLYDRSGGGSREWSGVGVESEPRMQLIRALISAKSITGESLVNDVHIECNSNDILVTLSAPNSFNGMIYPKGLSKNSSCMAEYRSTANITYKLPLRSCNTMSTDVDDGVEYFNTVVVQPHRRLVTNQGRGYHIRCRYQTREKRISNGFNVSIEKLELSFAFHKFFSIHETFVHLECKKQEKQF</sequence>
<evidence type="ECO:0000256" key="1">
    <source>
        <dbReference type="ARBA" id="ARBA00022460"/>
    </source>
</evidence>
<dbReference type="InterPro" id="IPR001507">
    <property type="entry name" value="ZP_dom"/>
</dbReference>